<dbReference type="EMBL" id="BK014868">
    <property type="protein sequence ID" value="DAD79557.1"/>
    <property type="molecule type" value="Genomic_DNA"/>
</dbReference>
<name>A0A8S5MB66_9CAUD</name>
<evidence type="ECO:0000313" key="1">
    <source>
        <dbReference type="EMBL" id="DAD79557.1"/>
    </source>
</evidence>
<accession>A0A8S5MB66</accession>
<organism evidence="1">
    <name type="scientific">Siphoviridae sp. ctZCK1</name>
    <dbReference type="NCBI Taxonomy" id="2826382"/>
    <lineage>
        <taxon>Viruses</taxon>
        <taxon>Duplodnaviria</taxon>
        <taxon>Heunggongvirae</taxon>
        <taxon>Uroviricota</taxon>
        <taxon>Caudoviricetes</taxon>
    </lineage>
</organism>
<reference evidence="1" key="1">
    <citation type="journal article" date="2021" name="Proc. Natl. Acad. Sci. U.S.A.">
        <title>A Catalog of Tens of Thousands of Viruses from Human Metagenomes Reveals Hidden Associations with Chronic Diseases.</title>
        <authorList>
            <person name="Tisza M.J."/>
            <person name="Buck C.B."/>
        </authorList>
    </citation>
    <scope>NUCLEOTIDE SEQUENCE</scope>
    <source>
        <strain evidence="1">CtZCK1</strain>
    </source>
</reference>
<protein>
    <submittedName>
        <fullName evidence="1">Fibrinogen alpha chain, Fibrinogen beta Coagulation, Disease mutation, Glycoprotein</fullName>
    </submittedName>
</protein>
<sequence length="89" mass="10615">MNHKRQEYGYSQMLFNYITDYSEEELHFSCKGQCAKYFGLKTNTVLGWFTFGRPVIELLVDLDRNQVEIEKQSKLNGFELFTINEWSVF</sequence>
<proteinExistence type="predicted"/>